<reference evidence="6" key="1">
    <citation type="journal article" date="2023" name="Mol. Phylogenet. Evol.">
        <title>Genome-scale phylogeny and comparative genomics of the fungal order Sordariales.</title>
        <authorList>
            <person name="Hensen N."/>
            <person name="Bonometti L."/>
            <person name="Westerberg I."/>
            <person name="Brannstrom I.O."/>
            <person name="Guillou S."/>
            <person name="Cros-Aarteil S."/>
            <person name="Calhoun S."/>
            <person name="Haridas S."/>
            <person name="Kuo A."/>
            <person name="Mondo S."/>
            <person name="Pangilinan J."/>
            <person name="Riley R."/>
            <person name="LaButti K."/>
            <person name="Andreopoulos B."/>
            <person name="Lipzen A."/>
            <person name="Chen C."/>
            <person name="Yan M."/>
            <person name="Daum C."/>
            <person name="Ng V."/>
            <person name="Clum A."/>
            <person name="Steindorff A."/>
            <person name="Ohm R.A."/>
            <person name="Martin F."/>
            <person name="Silar P."/>
            <person name="Natvig D.O."/>
            <person name="Lalanne C."/>
            <person name="Gautier V."/>
            <person name="Ament-Velasquez S.L."/>
            <person name="Kruys A."/>
            <person name="Hutchinson M.I."/>
            <person name="Powell A.J."/>
            <person name="Barry K."/>
            <person name="Miller A.N."/>
            <person name="Grigoriev I.V."/>
            <person name="Debuchy R."/>
            <person name="Gladieux P."/>
            <person name="Hiltunen Thoren M."/>
            <person name="Johannesson H."/>
        </authorList>
    </citation>
    <scope>NUCLEOTIDE SEQUENCE</scope>
    <source>
        <strain evidence="6">CBS 141.50</strain>
    </source>
</reference>
<dbReference type="PANTHER" id="PTHR42812:SF17">
    <property type="entry name" value="BETA-XYLOSIDASE C-TERMINAL CONCANAVALIN A-LIKE DOMAIN-CONTAINING PROTEIN-RELATED"/>
    <property type="match status" value="1"/>
</dbReference>
<evidence type="ECO:0000256" key="3">
    <source>
        <dbReference type="ARBA" id="ARBA00023295"/>
    </source>
</evidence>
<evidence type="ECO:0000313" key="7">
    <source>
        <dbReference type="Proteomes" id="UP001302676"/>
    </source>
</evidence>
<dbReference type="InterPro" id="IPR051795">
    <property type="entry name" value="Glycosyl_Hydrlase_43"/>
</dbReference>
<dbReference type="GO" id="GO:0004553">
    <property type="term" value="F:hydrolase activity, hydrolyzing O-glycosyl compounds"/>
    <property type="evidence" value="ECO:0007669"/>
    <property type="project" value="InterPro"/>
</dbReference>
<organism evidence="6 7">
    <name type="scientific">Dichotomopilus funicola</name>
    <dbReference type="NCBI Taxonomy" id="1934379"/>
    <lineage>
        <taxon>Eukaryota</taxon>
        <taxon>Fungi</taxon>
        <taxon>Dikarya</taxon>
        <taxon>Ascomycota</taxon>
        <taxon>Pezizomycotina</taxon>
        <taxon>Sordariomycetes</taxon>
        <taxon>Sordariomycetidae</taxon>
        <taxon>Sordariales</taxon>
        <taxon>Chaetomiaceae</taxon>
        <taxon>Dichotomopilus</taxon>
    </lineage>
</organism>
<evidence type="ECO:0000256" key="2">
    <source>
        <dbReference type="ARBA" id="ARBA00022801"/>
    </source>
</evidence>
<evidence type="ECO:0000256" key="1">
    <source>
        <dbReference type="ARBA" id="ARBA00009865"/>
    </source>
</evidence>
<keyword evidence="3 4" id="KW-0326">Glycosidase</keyword>
<dbReference type="RefSeq" id="XP_062636725.1">
    <property type="nucleotide sequence ID" value="XM_062780853.1"/>
</dbReference>
<dbReference type="AlphaFoldDB" id="A0AAN6V260"/>
<reference evidence="6" key="2">
    <citation type="submission" date="2023-05" db="EMBL/GenBank/DDBJ databases">
        <authorList>
            <consortium name="Lawrence Berkeley National Laboratory"/>
            <person name="Steindorff A."/>
            <person name="Hensen N."/>
            <person name="Bonometti L."/>
            <person name="Westerberg I."/>
            <person name="Brannstrom I.O."/>
            <person name="Guillou S."/>
            <person name="Cros-Aarteil S."/>
            <person name="Calhoun S."/>
            <person name="Haridas S."/>
            <person name="Kuo A."/>
            <person name="Mondo S."/>
            <person name="Pangilinan J."/>
            <person name="Riley R."/>
            <person name="Labutti K."/>
            <person name="Andreopoulos B."/>
            <person name="Lipzen A."/>
            <person name="Chen C."/>
            <person name="Yanf M."/>
            <person name="Daum C."/>
            <person name="Ng V."/>
            <person name="Clum A."/>
            <person name="Ohm R."/>
            <person name="Martin F."/>
            <person name="Silar P."/>
            <person name="Natvig D."/>
            <person name="Lalanne C."/>
            <person name="Gautier V."/>
            <person name="Ament-Velasquez S.L."/>
            <person name="Kruys A."/>
            <person name="Hutchinson M.I."/>
            <person name="Powell A.J."/>
            <person name="Barry K."/>
            <person name="Miller A.N."/>
            <person name="Grigoriev I.V."/>
            <person name="Debuchy R."/>
            <person name="Gladieux P."/>
            <person name="Thoren M.H."/>
            <person name="Johannesson H."/>
        </authorList>
    </citation>
    <scope>NUCLEOTIDE SEQUENCE</scope>
    <source>
        <strain evidence="6">CBS 141.50</strain>
    </source>
</reference>
<keyword evidence="2 4" id="KW-0378">Hydrolase</keyword>
<evidence type="ECO:0000256" key="4">
    <source>
        <dbReference type="RuleBase" id="RU361187"/>
    </source>
</evidence>
<proteinExistence type="inferred from homology"/>
<evidence type="ECO:0000256" key="5">
    <source>
        <dbReference type="SAM" id="SignalP"/>
    </source>
</evidence>
<dbReference type="InterPro" id="IPR013320">
    <property type="entry name" value="ConA-like_dom_sf"/>
</dbReference>
<dbReference type="InterPro" id="IPR023296">
    <property type="entry name" value="Glyco_hydro_beta-prop_sf"/>
</dbReference>
<comment type="caution">
    <text evidence="6">The sequence shown here is derived from an EMBL/GenBank/DDBJ whole genome shotgun (WGS) entry which is preliminary data.</text>
</comment>
<dbReference type="Proteomes" id="UP001302676">
    <property type="component" value="Unassembled WGS sequence"/>
</dbReference>
<dbReference type="Pfam" id="PF04616">
    <property type="entry name" value="Glyco_hydro_43"/>
    <property type="match status" value="1"/>
</dbReference>
<protein>
    <submittedName>
        <fullName evidence="6">Glycosyl hydrolase</fullName>
    </submittedName>
</protein>
<keyword evidence="5" id="KW-0732">Signal</keyword>
<dbReference type="EMBL" id="MU853587">
    <property type="protein sequence ID" value="KAK4143354.1"/>
    <property type="molecule type" value="Genomic_DNA"/>
</dbReference>
<dbReference type="SUPFAM" id="SSF49899">
    <property type="entry name" value="Concanavalin A-like lectins/glucanases"/>
    <property type="match status" value="1"/>
</dbReference>
<feature type="chain" id="PRO_5042861302" evidence="5">
    <location>
        <begin position="19"/>
        <end position="271"/>
    </location>
</feature>
<dbReference type="GO" id="GO:0005975">
    <property type="term" value="P:carbohydrate metabolic process"/>
    <property type="evidence" value="ECO:0007669"/>
    <property type="project" value="InterPro"/>
</dbReference>
<gene>
    <name evidence="6" type="ORF">C8A04DRAFT_28996</name>
</gene>
<name>A0AAN6V260_9PEZI</name>
<accession>A0AAN6V260</accession>
<evidence type="ECO:0000313" key="6">
    <source>
        <dbReference type="EMBL" id="KAK4143354.1"/>
    </source>
</evidence>
<dbReference type="PANTHER" id="PTHR42812">
    <property type="entry name" value="BETA-XYLOSIDASE"/>
    <property type="match status" value="1"/>
</dbReference>
<feature type="signal peptide" evidence="5">
    <location>
        <begin position="1"/>
        <end position="18"/>
    </location>
</feature>
<dbReference type="SUPFAM" id="SSF75005">
    <property type="entry name" value="Arabinanase/levansucrase/invertase"/>
    <property type="match status" value="1"/>
</dbReference>
<keyword evidence="7" id="KW-1185">Reference proteome</keyword>
<sequence>MKVFSGLTLALHAGSAVAALAHNSNSTYYNPVLPGWSSDPSCIQIHGTFYCVTSTFVTFPGLPVYASKGLINWKHIGHVWNCESQLPGYSWATKEQQQGMYAATIRHRHGTFYVIYEYLGLNGKNVHLGVVLDDDGGQLSFRFNASGNGQGQTTKASAVPKGWFAAMLAADERTKVELGKASAELLSGGTGSFVGTLIGVYATCNGAGSGLDCEDGTPRAYVNRWSYTGVAQYISETETVPNIAELTSPKPKPESQPPMVCLSGVVGDKGF</sequence>
<dbReference type="GeneID" id="87817466"/>
<dbReference type="InterPro" id="IPR006710">
    <property type="entry name" value="Glyco_hydro_43"/>
</dbReference>
<dbReference type="Gene3D" id="2.115.10.20">
    <property type="entry name" value="Glycosyl hydrolase domain, family 43"/>
    <property type="match status" value="1"/>
</dbReference>
<comment type="similarity">
    <text evidence="1 4">Belongs to the glycosyl hydrolase 43 family.</text>
</comment>